<name>A0A543I0K6_9MICO</name>
<comment type="caution">
    <text evidence="1">The sequence shown here is derived from an EMBL/GenBank/DDBJ whole genome shotgun (WGS) entry which is preliminary data.</text>
</comment>
<keyword evidence="2" id="KW-1185">Reference proteome</keyword>
<evidence type="ECO:0000313" key="1">
    <source>
        <dbReference type="EMBL" id="TQM64128.1"/>
    </source>
</evidence>
<protein>
    <recommendedName>
        <fullName evidence="3">Prophage protein DUF1660</fullName>
    </recommendedName>
</protein>
<proteinExistence type="predicted"/>
<evidence type="ECO:0008006" key="3">
    <source>
        <dbReference type="Google" id="ProtNLM"/>
    </source>
</evidence>
<sequence>MATRNFVCLVLGHKWTRERMPNRTLRLTCKRCGDVDVVEKDFDVGRFGPSGGGGFGGGGGGGGGVGF</sequence>
<dbReference type="Proteomes" id="UP000316747">
    <property type="component" value="Unassembled WGS sequence"/>
</dbReference>
<dbReference type="AlphaFoldDB" id="A0A543I0K6"/>
<evidence type="ECO:0000313" key="2">
    <source>
        <dbReference type="Proteomes" id="UP000316747"/>
    </source>
</evidence>
<gene>
    <name evidence="1" type="ORF">FBY41_0488</name>
</gene>
<accession>A0A543I0K6</accession>
<organism evidence="1 2">
    <name type="scientific">Humibacillus xanthopallidus</name>
    <dbReference type="NCBI Taxonomy" id="412689"/>
    <lineage>
        <taxon>Bacteria</taxon>
        <taxon>Bacillati</taxon>
        <taxon>Actinomycetota</taxon>
        <taxon>Actinomycetes</taxon>
        <taxon>Micrococcales</taxon>
        <taxon>Intrasporangiaceae</taxon>
        <taxon>Humibacillus</taxon>
    </lineage>
</organism>
<dbReference type="EMBL" id="VFPM01000001">
    <property type="protein sequence ID" value="TQM64128.1"/>
    <property type="molecule type" value="Genomic_DNA"/>
</dbReference>
<reference evidence="1 2" key="1">
    <citation type="submission" date="2019-06" db="EMBL/GenBank/DDBJ databases">
        <title>Genome sequencing of plant associated microbes to promote plant fitness in Sorghum bicolor and Oryza sativa.</title>
        <authorList>
            <person name="Coleman-Derr D."/>
        </authorList>
    </citation>
    <scope>NUCLEOTIDE SEQUENCE [LARGE SCALE GENOMIC DNA]</scope>
    <source>
        <strain evidence="1 2">KV-663</strain>
    </source>
</reference>
<dbReference type="RefSeq" id="WP_185748855.1">
    <property type="nucleotide sequence ID" value="NZ_VFPM01000001.1"/>
</dbReference>